<comment type="caution">
    <text evidence="1">The sequence shown here is derived from an EMBL/GenBank/DDBJ whole genome shotgun (WGS) entry which is preliminary data.</text>
</comment>
<accession>A0ABQ3VMJ4</accession>
<dbReference type="RefSeq" id="WP_201364613.1">
    <property type="nucleotide sequence ID" value="NZ_BNJJ01000015.1"/>
</dbReference>
<reference evidence="1 2" key="1">
    <citation type="journal article" date="2021" name="Int. J. Syst. Evol. Microbiol.">
        <title>Reticulibacter mediterranei gen. nov., sp. nov., within the new family Reticulibacteraceae fam. nov., and Ktedonospora formicarum gen. nov., sp. nov., Ktedonobacter robiniae sp. nov., Dictyobacter formicarum sp. nov. and Dictyobacter arantiisoli sp. nov., belonging to the class Ktedonobacteria.</title>
        <authorList>
            <person name="Yabe S."/>
            <person name="Zheng Y."/>
            <person name="Wang C.M."/>
            <person name="Sakai Y."/>
            <person name="Abe K."/>
            <person name="Yokota A."/>
            <person name="Donadio S."/>
            <person name="Cavaletti L."/>
            <person name="Monciardini P."/>
        </authorList>
    </citation>
    <scope>NUCLEOTIDE SEQUENCE [LARGE SCALE GENOMIC DNA]</scope>
    <source>
        <strain evidence="1 2">SOSP1-9</strain>
    </source>
</reference>
<keyword evidence="2" id="KW-1185">Reference proteome</keyword>
<gene>
    <name evidence="1" type="ORF">KSZ_50210</name>
</gene>
<evidence type="ECO:0000313" key="2">
    <source>
        <dbReference type="Proteomes" id="UP000635565"/>
    </source>
</evidence>
<organism evidence="1 2">
    <name type="scientific">Dictyobacter formicarum</name>
    <dbReference type="NCBI Taxonomy" id="2778368"/>
    <lineage>
        <taxon>Bacteria</taxon>
        <taxon>Bacillati</taxon>
        <taxon>Chloroflexota</taxon>
        <taxon>Ktedonobacteria</taxon>
        <taxon>Ktedonobacterales</taxon>
        <taxon>Dictyobacteraceae</taxon>
        <taxon>Dictyobacter</taxon>
    </lineage>
</organism>
<sequence>MYSALAWGLPTELVIHDMRNEYAGKVAARYRIRYTVPSDWQHLGLFMIPRDVVTGNQRDRHTWIFPGNCASILALY</sequence>
<dbReference type="Proteomes" id="UP000635565">
    <property type="component" value="Unassembled WGS sequence"/>
</dbReference>
<evidence type="ECO:0000313" key="1">
    <source>
        <dbReference type="EMBL" id="GHO87015.1"/>
    </source>
</evidence>
<name>A0ABQ3VMJ4_9CHLR</name>
<protein>
    <submittedName>
        <fullName evidence="1">Uncharacterized protein</fullName>
    </submittedName>
</protein>
<proteinExistence type="predicted"/>
<dbReference type="EMBL" id="BNJJ01000015">
    <property type="protein sequence ID" value="GHO87015.1"/>
    <property type="molecule type" value="Genomic_DNA"/>
</dbReference>